<reference evidence="2" key="1">
    <citation type="journal article" date="2020" name="Stud. Mycol.">
        <title>101 Dothideomycetes genomes: a test case for predicting lifestyles and emergence of pathogens.</title>
        <authorList>
            <person name="Haridas S."/>
            <person name="Albert R."/>
            <person name="Binder M."/>
            <person name="Bloem J."/>
            <person name="Labutti K."/>
            <person name="Salamov A."/>
            <person name="Andreopoulos B."/>
            <person name="Baker S."/>
            <person name="Barry K."/>
            <person name="Bills G."/>
            <person name="Bluhm B."/>
            <person name="Cannon C."/>
            <person name="Castanera R."/>
            <person name="Culley D."/>
            <person name="Daum C."/>
            <person name="Ezra D."/>
            <person name="Gonzalez J."/>
            <person name="Henrissat B."/>
            <person name="Kuo A."/>
            <person name="Liang C."/>
            <person name="Lipzen A."/>
            <person name="Lutzoni F."/>
            <person name="Magnuson J."/>
            <person name="Mondo S."/>
            <person name="Nolan M."/>
            <person name="Ohm R."/>
            <person name="Pangilinan J."/>
            <person name="Park H.-J."/>
            <person name="Ramirez L."/>
            <person name="Alfaro M."/>
            <person name="Sun H."/>
            <person name="Tritt A."/>
            <person name="Yoshinaga Y."/>
            <person name="Zwiers L.-H."/>
            <person name="Turgeon B."/>
            <person name="Goodwin S."/>
            <person name="Spatafora J."/>
            <person name="Crous P."/>
            <person name="Grigoriev I."/>
        </authorList>
    </citation>
    <scope>NUCLEOTIDE SEQUENCE</scope>
    <source>
        <strain evidence="2">CBS 675.92</strain>
    </source>
</reference>
<evidence type="ECO:0000313" key="2">
    <source>
        <dbReference type="EMBL" id="KAF1956882.1"/>
    </source>
</evidence>
<dbReference type="PANTHER" id="PTHR33112">
    <property type="entry name" value="DOMAIN PROTEIN, PUTATIVE-RELATED"/>
    <property type="match status" value="1"/>
</dbReference>
<dbReference type="Pfam" id="PF06985">
    <property type="entry name" value="HET"/>
    <property type="match status" value="1"/>
</dbReference>
<dbReference type="PANTHER" id="PTHR33112:SF10">
    <property type="entry name" value="TOL"/>
    <property type="match status" value="1"/>
</dbReference>
<proteinExistence type="predicted"/>
<dbReference type="Proteomes" id="UP000800035">
    <property type="component" value="Unassembled WGS sequence"/>
</dbReference>
<dbReference type="InterPro" id="IPR010730">
    <property type="entry name" value="HET"/>
</dbReference>
<evidence type="ECO:0000259" key="1">
    <source>
        <dbReference type="Pfam" id="PF06985"/>
    </source>
</evidence>
<protein>
    <submittedName>
        <fullName evidence="2">HET-domain-containing protein</fullName>
    </submittedName>
</protein>
<gene>
    <name evidence="2" type="ORF">CC80DRAFT_561214</name>
</gene>
<organism evidence="2 3">
    <name type="scientific">Byssothecium circinans</name>
    <dbReference type="NCBI Taxonomy" id="147558"/>
    <lineage>
        <taxon>Eukaryota</taxon>
        <taxon>Fungi</taxon>
        <taxon>Dikarya</taxon>
        <taxon>Ascomycota</taxon>
        <taxon>Pezizomycotina</taxon>
        <taxon>Dothideomycetes</taxon>
        <taxon>Pleosporomycetidae</taxon>
        <taxon>Pleosporales</taxon>
        <taxon>Massarineae</taxon>
        <taxon>Massarinaceae</taxon>
        <taxon>Byssothecium</taxon>
    </lineage>
</organism>
<name>A0A6A5TZ21_9PLEO</name>
<keyword evidence="3" id="KW-1185">Reference proteome</keyword>
<evidence type="ECO:0000313" key="3">
    <source>
        <dbReference type="Proteomes" id="UP000800035"/>
    </source>
</evidence>
<feature type="non-terminal residue" evidence="2">
    <location>
        <position position="378"/>
    </location>
</feature>
<feature type="domain" description="Heterokaryon incompatibility" evidence="1">
    <location>
        <begin position="53"/>
        <end position="216"/>
    </location>
</feature>
<dbReference type="EMBL" id="ML976990">
    <property type="protein sequence ID" value="KAF1956882.1"/>
    <property type="molecule type" value="Genomic_DNA"/>
</dbReference>
<accession>A0A6A5TZ21</accession>
<dbReference type="AlphaFoldDB" id="A0A6A5TZ21"/>
<sequence>MEKFHECCDTHSACGLPTSSPVLYPTRLIDVGKTDDEHIRLYDTHDFVYHGPYFCLSHCWGETQPYILTKETAAALRSGLHTNELPRTFQDAIHVTRKFQVRYLWIDSLCIFQDNIEDWSTEARNMQKVYSGAICTIAATAATNHGEGLFFARKPEFIRPRWINTTWSPKAISKDGNHDSKLRYPPAGMYLFENTDLWVEGVEETPLNMRAWVAQERHLSTRIMHFGAFQLFWECRKIKACESYPKILPSWLSPHWSHVGDAGNDAATSLKQWPWGHLDRLYWSWMTFRIHYSMGAMTKESDKLVALMGVAEEVGQVLGDELVAGLWRKRFLVELCWSVFRNTYEPIFEPVPLKPTKWRAPTWSWVSTNNQDWLDISS</sequence>
<dbReference type="OrthoDB" id="2958217at2759"/>